<keyword evidence="1" id="KW-0540">Nuclease</keyword>
<sequence length="201" mass="22774">MGLLAGSASFTRFTVEGELPDNTWDFIAEQVTKHSFKDIDDTLDELSIGWVSVGDMFDSRFAYGSYAAGDYVVLSLRVDERKVSGAVLKKFATKEEARIKEEKELRRLSRTVRLEIKERIKTELMRKSPPVPAVYDFCWNVQKGTVLFFSNGRKPLALLEELFKETFGLSLVMQVPWNSALQLLDEKTVAKLDSLQPASLL</sequence>
<name>A0A521G2W5_9BACT</name>
<gene>
    <name evidence="1" type="ORF">CDV28_10711</name>
</gene>
<protein>
    <submittedName>
        <fullName evidence="1">Exonuclease, RdgC</fullName>
    </submittedName>
</protein>
<dbReference type="GO" id="GO:0004527">
    <property type="term" value="F:exonuclease activity"/>
    <property type="evidence" value="ECO:0007669"/>
    <property type="project" value="UniProtKB-KW"/>
</dbReference>
<keyword evidence="1" id="KW-0378">Hydrolase</keyword>
<accession>A0A521G2W5</accession>
<evidence type="ECO:0000313" key="1">
    <source>
        <dbReference type="EMBL" id="TAA75364.1"/>
    </source>
</evidence>
<keyword evidence="1" id="KW-0269">Exonuclease</keyword>
<keyword evidence="2" id="KW-1185">Reference proteome</keyword>
<dbReference type="AlphaFoldDB" id="A0A521G2W5"/>
<dbReference type="Proteomes" id="UP000316238">
    <property type="component" value="Unassembled WGS sequence"/>
</dbReference>
<reference evidence="1" key="1">
    <citation type="submission" date="2017-07" db="EMBL/GenBank/DDBJ databases">
        <title>The cable genome - Insights into the physiology and evolution of filamentous bacteria capable of sulfide oxidation via long distance electron transfer.</title>
        <authorList>
            <person name="Thorup C."/>
            <person name="Bjerg J.T."/>
            <person name="Schreiber L."/>
            <person name="Nielsen L.P."/>
            <person name="Kjeldsen K.U."/>
            <person name="Boesen T."/>
            <person name="Boggild A."/>
            <person name="Meysman F."/>
            <person name="Geelhoed J."/>
            <person name="Schramm A."/>
        </authorList>
    </citation>
    <scope>NUCLEOTIDE SEQUENCE [LARGE SCALE GENOMIC DNA]</scope>
    <source>
        <strain evidence="1">GS</strain>
    </source>
</reference>
<proteinExistence type="predicted"/>
<dbReference type="InterPro" id="IPR007476">
    <property type="entry name" value="RdgC"/>
</dbReference>
<dbReference type="Pfam" id="PF04381">
    <property type="entry name" value="RdgC"/>
    <property type="match status" value="1"/>
</dbReference>
<dbReference type="GO" id="GO:0006310">
    <property type="term" value="P:DNA recombination"/>
    <property type="evidence" value="ECO:0007669"/>
    <property type="project" value="InterPro"/>
</dbReference>
<evidence type="ECO:0000313" key="2">
    <source>
        <dbReference type="Proteomes" id="UP000316238"/>
    </source>
</evidence>
<comment type="caution">
    <text evidence="1">The sequence shown here is derived from an EMBL/GenBank/DDBJ whole genome shotgun (WGS) entry which is preliminary data.</text>
</comment>
<organism evidence="1 2">
    <name type="scientific">Candidatus Electronema aureum</name>
    <dbReference type="NCBI Taxonomy" id="2005002"/>
    <lineage>
        <taxon>Bacteria</taxon>
        <taxon>Pseudomonadati</taxon>
        <taxon>Thermodesulfobacteriota</taxon>
        <taxon>Desulfobulbia</taxon>
        <taxon>Desulfobulbales</taxon>
        <taxon>Desulfobulbaceae</taxon>
        <taxon>Candidatus Electronema</taxon>
    </lineage>
</organism>
<dbReference type="EMBL" id="NQJD01000007">
    <property type="protein sequence ID" value="TAA75364.1"/>
    <property type="molecule type" value="Genomic_DNA"/>
</dbReference>